<proteinExistence type="predicted"/>
<evidence type="ECO:0000313" key="1">
    <source>
        <dbReference type="EMBL" id="MBB1153143.1"/>
    </source>
</evidence>
<dbReference type="EMBL" id="JACGZW010000003">
    <property type="protein sequence ID" value="MBB1153143.1"/>
    <property type="molecule type" value="Genomic_DNA"/>
</dbReference>
<dbReference type="AlphaFoldDB" id="A0A7W3VTY7"/>
<protein>
    <submittedName>
        <fullName evidence="1">Uncharacterized protein</fullName>
    </submittedName>
</protein>
<comment type="caution">
    <text evidence="1">The sequence shown here is derived from an EMBL/GenBank/DDBJ whole genome shotgun (WGS) entry which is preliminary data.</text>
</comment>
<dbReference type="RefSeq" id="WP_182890322.1">
    <property type="nucleotide sequence ID" value="NZ_JACGZW010000003.1"/>
</dbReference>
<dbReference type="Proteomes" id="UP000526734">
    <property type="component" value="Unassembled WGS sequence"/>
</dbReference>
<keyword evidence="2" id="KW-1185">Reference proteome</keyword>
<organism evidence="1 2">
    <name type="scientific">Amycolatopsis dendrobii</name>
    <dbReference type="NCBI Taxonomy" id="2760662"/>
    <lineage>
        <taxon>Bacteria</taxon>
        <taxon>Bacillati</taxon>
        <taxon>Actinomycetota</taxon>
        <taxon>Actinomycetes</taxon>
        <taxon>Pseudonocardiales</taxon>
        <taxon>Pseudonocardiaceae</taxon>
        <taxon>Amycolatopsis</taxon>
    </lineage>
</organism>
<sequence length="176" mass="19389">MIAALHVLESAALRLDSIDEVERSREALRDHFNAFEIADSKVDLLIASVGGPDGDWVRTVAHTMAVDLLQADEFSQIGLDCSDSELGAGRTEEELAILRASSSYQSVVGHDLGFGSIDGSVSLRDWWAPKVLSGQQHWSAYSVGASYLIQRARLLSEFLSEFLKPWAQEVVRSRLK</sequence>
<gene>
    <name evidence="1" type="ORF">H4281_08385</name>
</gene>
<name>A0A7W3VTY7_9PSEU</name>
<accession>A0A7W3VTY7</accession>
<evidence type="ECO:0000313" key="2">
    <source>
        <dbReference type="Proteomes" id="UP000526734"/>
    </source>
</evidence>
<reference evidence="1 2" key="1">
    <citation type="submission" date="2020-08" db="EMBL/GenBank/DDBJ databases">
        <title>Amycolatopsis sp. nov. DR6-1 isolated from Dendrobium heterocarpum.</title>
        <authorList>
            <person name="Tedsree N."/>
            <person name="Kuncharoen N."/>
            <person name="Likhitwitayawuid K."/>
            <person name="Tanasupawat S."/>
        </authorList>
    </citation>
    <scope>NUCLEOTIDE SEQUENCE [LARGE SCALE GENOMIC DNA]</scope>
    <source>
        <strain evidence="1 2">DR6-1</strain>
    </source>
</reference>